<dbReference type="EMBL" id="JBHUKU010000007">
    <property type="protein sequence ID" value="MFD2459766.1"/>
    <property type="molecule type" value="Genomic_DNA"/>
</dbReference>
<dbReference type="PROSITE" id="PS50921">
    <property type="entry name" value="ANTAR"/>
    <property type="match status" value="1"/>
</dbReference>
<protein>
    <submittedName>
        <fullName evidence="2">ANTAR domain-containing protein</fullName>
    </submittedName>
</protein>
<proteinExistence type="predicted"/>
<feature type="domain" description="ANTAR" evidence="1">
    <location>
        <begin position="125"/>
        <end position="186"/>
    </location>
</feature>
<keyword evidence="3" id="KW-1185">Reference proteome</keyword>
<dbReference type="RefSeq" id="WP_345403188.1">
    <property type="nucleotide sequence ID" value="NZ_BAABHG010000014.1"/>
</dbReference>
<dbReference type="Pfam" id="PF03861">
    <property type="entry name" value="ANTAR"/>
    <property type="match status" value="1"/>
</dbReference>
<dbReference type="Proteomes" id="UP001597419">
    <property type="component" value="Unassembled WGS sequence"/>
</dbReference>
<sequence>MVGEALLDSMITVLDTAAPDFDESRFGRFFVARARELAGADSAVLLLADGTGRFRMVAGIGAHVALARSWSAESAVVRTVPLRRRADTVGLLRLVCADRADSGALRATAALADAAAIGLLYERRIRERKARSSSLQGRLDRTVVIEQATGVLAERYRTGPAAGRASLLTLARTRRQPVEVAAAEVIASTVRRGE</sequence>
<comment type="caution">
    <text evidence="2">The sequence shown here is derived from an EMBL/GenBank/DDBJ whole genome shotgun (WGS) entry which is preliminary data.</text>
</comment>
<gene>
    <name evidence="2" type="ORF">ACFSYJ_14215</name>
</gene>
<name>A0ABW5GE29_9PSEU</name>
<evidence type="ECO:0000313" key="2">
    <source>
        <dbReference type="EMBL" id="MFD2459766.1"/>
    </source>
</evidence>
<dbReference type="SMART" id="SM01012">
    <property type="entry name" value="ANTAR"/>
    <property type="match status" value="1"/>
</dbReference>
<accession>A0ABW5GE29</accession>
<evidence type="ECO:0000313" key="3">
    <source>
        <dbReference type="Proteomes" id="UP001597419"/>
    </source>
</evidence>
<evidence type="ECO:0000259" key="1">
    <source>
        <dbReference type="PROSITE" id="PS50921"/>
    </source>
</evidence>
<dbReference type="InterPro" id="IPR036388">
    <property type="entry name" value="WH-like_DNA-bd_sf"/>
</dbReference>
<organism evidence="2 3">
    <name type="scientific">Amycolatopsis samaneae</name>
    <dbReference type="NCBI Taxonomy" id="664691"/>
    <lineage>
        <taxon>Bacteria</taxon>
        <taxon>Bacillati</taxon>
        <taxon>Actinomycetota</taxon>
        <taxon>Actinomycetes</taxon>
        <taxon>Pseudonocardiales</taxon>
        <taxon>Pseudonocardiaceae</taxon>
        <taxon>Amycolatopsis</taxon>
    </lineage>
</organism>
<reference evidence="3" key="1">
    <citation type="journal article" date="2019" name="Int. J. Syst. Evol. Microbiol.">
        <title>The Global Catalogue of Microorganisms (GCM) 10K type strain sequencing project: providing services to taxonomists for standard genome sequencing and annotation.</title>
        <authorList>
            <consortium name="The Broad Institute Genomics Platform"/>
            <consortium name="The Broad Institute Genome Sequencing Center for Infectious Disease"/>
            <person name="Wu L."/>
            <person name="Ma J."/>
        </authorList>
    </citation>
    <scope>NUCLEOTIDE SEQUENCE [LARGE SCALE GENOMIC DNA]</scope>
    <source>
        <strain evidence="3">CGMCC 4.7643</strain>
    </source>
</reference>
<dbReference type="Gene3D" id="1.10.10.10">
    <property type="entry name" value="Winged helix-like DNA-binding domain superfamily/Winged helix DNA-binding domain"/>
    <property type="match status" value="1"/>
</dbReference>
<dbReference type="InterPro" id="IPR005561">
    <property type="entry name" value="ANTAR"/>
</dbReference>